<gene>
    <name evidence="1" type="ORF">CLOSTMETH_02575</name>
</gene>
<dbReference type="AlphaFoldDB" id="C0EFD3"/>
<comment type="caution">
    <text evidence="1">The sequence shown here is derived from an EMBL/GenBank/DDBJ whole genome shotgun (WGS) entry which is preliminary data.</text>
</comment>
<dbReference type="HOGENOM" id="CLU_2615804_0_0_9"/>
<reference evidence="1 2" key="1">
    <citation type="submission" date="2009-01" db="EMBL/GenBank/DDBJ databases">
        <authorList>
            <person name="Fulton L."/>
            <person name="Clifton S."/>
            <person name="Fulton B."/>
            <person name="Xu J."/>
            <person name="Minx P."/>
            <person name="Pepin K.H."/>
            <person name="Johnson M."/>
            <person name="Bhonagiri V."/>
            <person name="Nash W.E."/>
            <person name="Mardis E.R."/>
            <person name="Wilson R.K."/>
        </authorList>
    </citation>
    <scope>NUCLEOTIDE SEQUENCE [LARGE SCALE GENOMIC DNA]</scope>
    <source>
        <strain evidence="1 2">DSM 5476</strain>
    </source>
</reference>
<dbReference type="Proteomes" id="UP000003340">
    <property type="component" value="Unassembled WGS sequence"/>
</dbReference>
<protein>
    <submittedName>
        <fullName evidence="1">Uncharacterized protein</fullName>
    </submittedName>
</protein>
<evidence type="ECO:0000313" key="1">
    <source>
        <dbReference type="EMBL" id="EEG29828.1"/>
    </source>
</evidence>
<sequence>MIRYSCLHFFNRAAASWHSCIPSCGRGKTPASLSALFRILLPLEYDSWLCFICMTVKCRQSSCRSAGLSAKHYCSLFK</sequence>
<proteinExistence type="predicted"/>
<keyword evidence="2" id="KW-1185">Reference proteome</keyword>
<reference evidence="1 2" key="2">
    <citation type="submission" date="2009-02" db="EMBL/GenBank/DDBJ databases">
        <title>Draft genome sequence of Clostridium methylpentosum (DSM 5476).</title>
        <authorList>
            <person name="Sudarsanam P."/>
            <person name="Ley R."/>
            <person name="Guruge J."/>
            <person name="Turnbaugh P.J."/>
            <person name="Mahowald M."/>
            <person name="Liep D."/>
            <person name="Gordon J."/>
        </authorList>
    </citation>
    <scope>NUCLEOTIDE SEQUENCE [LARGE SCALE GENOMIC DNA]</scope>
    <source>
        <strain evidence="1 2">DSM 5476</strain>
    </source>
</reference>
<organism evidence="1 2">
    <name type="scientific">[Clostridium] methylpentosum DSM 5476</name>
    <dbReference type="NCBI Taxonomy" id="537013"/>
    <lineage>
        <taxon>Bacteria</taxon>
        <taxon>Bacillati</taxon>
        <taxon>Bacillota</taxon>
        <taxon>Clostridia</taxon>
        <taxon>Eubacteriales</taxon>
        <taxon>Oscillospiraceae</taxon>
        <taxon>Oscillospiraceae incertae sedis</taxon>
    </lineage>
</organism>
<name>C0EFD3_9FIRM</name>
<evidence type="ECO:0000313" key="2">
    <source>
        <dbReference type="Proteomes" id="UP000003340"/>
    </source>
</evidence>
<accession>C0EFD3</accession>
<dbReference type="EMBL" id="ACEC01000088">
    <property type="protein sequence ID" value="EEG29828.1"/>
    <property type="molecule type" value="Genomic_DNA"/>
</dbReference>